<dbReference type="SFLD" id="SFLDS00029">
    <property type="entry name" value="Radical_SAM"/>
    <property type="match status" value="1"/>
</dbReference>
<dbReference type="HOGENOM" id="CLU_029101_1_1_3"/>
<dbReference type="OrthoDB" id="9793973at2"/>
<comment type="catalytic activity">
    <reaction evidence="12">
        <text>adenosine(2503) in 23S rRNA + 2 reduced [2Fe-2S]-[ferredoxin] + 2 S-adenosyl-L-methionine = 2-methyladenosine(2503) in 23S rRNA + 5'-deoxyadenosine + L-methionine + 2 oxidized [2Fe-2S]-[ferredoxin] + S-adenosyl-L-homocysteine</text>
        <dbReference type="Rhea" id="RHEA:42916"/>
        <dbReference type="Rhea" id="RHEA-COMP:10000"/>
        <dbReference type="Rhea" id="RHEA-COMP:10001"/>
        <dbReference type="Rhea" id="RHEA-COMP:10152"/>
        <dbReference type="Rhea" id="RHEA-COMP:10282"/>
        <dbReference type="ChEBI" id="CHEBI:17319"/>
        <dbReference type="ChEBI" id="CHEBI:33737"/>
        <dbReference type="ChEBI" id="CHEBI:33738"/>
        <dbReference type="ChEBI" id="CHEBI:57844"/>
        <dbReference type="ChEBI" id="CHEBI:57856"/>
        <dbReference type="ChEBI" id="CHEBI:59789"/>
        <dbReference type="ChEBI" id="CHEBI:74411"/>
        <dbReference type="ChEBI" id="CHEBI:74497"/>
        <dbReference type="EC" id="2.1.1.192"/>
    </reaction>
</comment>
<dbReference type="InterPro" id="IPR058240">
    <property type="entry name" value="rSAM_sf"/>
</dbReference>
<keyword evidence="11 12" id="KW-0411">Iron-sulfur</keyword>
<accession>U5QRQ8</accession>
<evidence type="ECO:0000256" key="4">
    <source>
        <dbReference type="ARBA" id="ARBA00022552"/>
    </source>
</evidence>
<keyword evidence="10 12" id="KW-0408">Iron</keyword>
<evidence type="ECO:0000256" key="12">
    <source>
        <dbReference type="HAMAP-Rule" id="MF_01849"/>
    </source>
</evidence>
<dbReference type="NCBIfam" id="TIGR00048">
    <property type="entry name" value="rRNA_mod_RlmN"/>
    <property type="match status" value="1"/>
</dbReference>
<dbReference type="PATRIC" id="fig|1183438.3.peg.4059"/>
<dbReference type="FunFam" id="3.20.20.70:FF:000014">
    <property type="entry name" value="Probable dual-specificity RNA methyltransferase RlmN"/>
    <property type="match status" value="1"/>
</dbReference>
<dbReference type="AlphaFoldDB" id="U5QRQ8"/>
<dbReference type="GO" id="GO:0000049">
    <property type="term" value="F:tRNA binding"/>
    <property type="evidence" value="ECO:0007669"/>
    <property type="project" value="UniProtKB-UniRule"/>
</dbReference>
<evidence type="ECO:0000256" key="11">
    <source>
        <dbReference type="ARBA" id="ARBA00023014"/>
    </source>
</evidence>
<feature type="binding site" evidence="12">
    <location>
        <position position="117"/>
    </location>
    <ligand>
        <name>[4Fe-4S] cluster</name>
        <dbReference type="ChEBI" id="CHEBI:49883"/>
        <note>4Fe-4S-S-AdoMet</note>
    </ligand>
</feature>
<feature type="binding site" evidence="12">
    <location>
        <position position="187"/>
    </location>
    <ligand>
        <name>S-adenosyl-L-methionine</name>
        <dbReference type="ChEBI" id="CHEBI:59789"/>
    </ligand>
</feature>
<dbReference type="InterPro" id="IPR040072">
    <property type="entry name" value="Methyltransferase_A"/>
</dbReference>
<gene>
    <name evidence="12 14" type="primary">rlmN</name>
    <name evidence="14" type="ORF">GKIL_4124</name>
</gene>
<comment type="caution">
    <text evidence="12">Lacks conserved residue(s) required for the propagation of feature annotation.</text>
</comment>
<comment type="cofactor">
    <cofactor evidence="12">
        <name>[4Fe-4S] cluster</name>
        <dbReference type="ChEBI" id="CHEBI:49883"/>
    </cofactor>
    <text evidence="12">Binds 1 [4Fe-4S] cluster. The cluster is coordinated with 3 cysteines and an exchangeable S-adenosyl-L-methionine.</text>
</comment>
<dbReference type="GO" id="GO:0046872">
    <property type="term" value="F:metal ion binding"/>
    <property type="evidence" value="ECO:0007669"/>
    <property type="project" value="UniProtKB-KW"/>
</dbReference>
<dbReference type="InterPro" id="IPR004383">
    <property type="entry name" value="rRNA_lsu_MTrfase_RlmN/Cfr"/>
</dbReference>
<evidence type="ECO:0000256" key="5">
    <source>
        <dbReference type="ARBA" id="ARBA00022603"/>
    </source>
</evidence>
<dbReference type="SFLD" id="SFLDF00275">
    <property type="entry name" value="adenosine_C2_methyltransferase"/>
    <property type="match status" value="1"/>
</dbReference>
<dbReference type="GO" id="GO:0019843">
    <property type="term" value="F:rRNA binding"/>
    <property type="evidence" value="ECO:0007669"/>
    <property type="project" value="UniProtKB-UniRule"/>
</dbReference>
<comment type="similarity">
    <text evidence="12">Belongs to the radical SAM superfamily. RlmN family.</text>
</comment>
<feature type="active site" description="Proton acceptor" evidence="12">
    <location>
        <position position="90"/>
    </location>
</feature>
<keyword evidence="5 12" id="KW-0489">Methyltransferase</keyword>
<dbReference type="InterPro" id="IPR013785">
    <property type="entry name" value="Aldolase_TIM"/>
</dbReference>
<dbReference type="InterPro" id="IPR048641">
    <property type="entry name" value="RlmN_N"/>
</dbReference>
<dbReference type="eggNOG" id="COG0820">
    <property type="taxonomic scope" value="Bacteria"/>
</dbReference>
<dbReference type="SFLD" id="SFLDG01062">
    <property type="entry name" value="methyltransferase_(Class_A)"/>
    <property type="match status" value="1"/>
</dbReference>
<keyword evidence="2 12" id="KW-0004">4Fe-4S</keyword>
<evidence type="ECO:0000256" key="1">
    <source>
        <dbReference type="ARBA" id="ARBA00004496"/>
    </source>
</evidence>
<dbReference type="Gene3D" id="3.20.20.70">
    <property type="entry name" value="Aldolase class I"/>
    <property type="match status" value="1"/>
</dbReference>
<dbReference type="Gene3D" id="1.10.150.530">
    <property type="match status" value="1"/>
</dbReference>
<dbReference type="Pfam" id="PF04055">
    <property type="entry name" value="Radical_SAM"/>
    <property type="match status" value="1"/>
</dbReference>
<comment type="miscellaneous">
    <text evidence="12">Reaction proceeds by a ping-pong mechanism involving intermediate methylation of a conserved cysteine residue.</text>
</comment>
<dbReference type="GO" id="GO:0005737">
    <property type="term" value="C:cytoplasm"/>
    <property type="evidence" value="ECO:0007669"/>
    <property type="project" value="UniProtKB-SubCell"/>
</dbReference>
<feature type="binding site" evidence="12">
    <location>
        <position position="114"/>
    </location>
    <ligand>
        <name>[4Fe-4S] cluster</name>
        <dbReference type="ChEBI" id="CHEBI:49883"/>
        <note>4Fe-4S-S-AdoMet</note>
    </ligand>
</feature>
<dbReference type="RefSeq" id="WP_023175716.1">
    <property type="nucleotide sequence ID" value="NC_022600.1"/>
</dbReference>
<dbReference type="PANTHER" id="PTHR30544">
    <property type="entry name" value="23S RRNA METHYLTRANSFERASE"/>
    <property type="match status" value="1"/>
</dbReference>
<protein>
    <recommendedName>
        <fullName evidence="12">Probable dual-specificity RNA methyltransferase RlmN</fullName>
        <ecNumber evidence="12">2.1.1.192</ecNumber>
    </recommendedName>
    <alternativeName>
        <fullName evidence="12">23S rRNA (adenine(2503)-C(2))-methyltransferase</fullName>
    </alternativeName>
    <alternativeName>
        <fullName evidence="12">23S rRNA m2A2503 methyltransferase</fullName>
    </alternativeName>
    <alternativeName>
        <fullName evidence="12">Ribosomal RNA large subunit methyltransferase N</fullName>
    </alternativeName>
    <alternativeName>
        <fullName evidence="12">tRNA (adenine(37)-C(2))-methyltransferase</fullName>
    </alternativeName>
    <alternativeName>
        <fullName evidence="12">tRNA m2A37 methyltransferase</fullName>
    </alternativeName>
</protein>
<proteinExistence type="inferred from homology"/>
<comment type="catalytic activity">
    <reaction evidence="12">
        <text>adenosine(37) in tRNA + 2 reduced [2Fe-2S]-[ferredoxin] + 2 S-adenosyl-L-methionine = 2-methyladenosine(37) in tRNA + 5'-deoxyadenosine + L-methionine + 2 oxidized [2Fe-2S]-[ferredoxin] + S-adenosyl-L-homocysteine</text>
        <dbReference type="Rhea" id="RHEA:43332"/>
        <dbReference type="Rhea" id="RHEA-COMP:10000"/>
        <dbReference type="Rhea" id="RHEA-COMP:10001"/>
        <dbReference type="Rhea" id="RHEA-COMP:10162"/>
        <dbReference type="Rhea" id="RHEA-COMP:10485"/>
        <dbReference type="ChEBI" id="CHEBI:17319"/>
        <dbReference type="ChEBI" id="CHEBI:33737"/>
        <dbReference type="ChEBI" id="CHEBI:33738"/>
        <dbReference type="ChEBI" id="CHEBI:57844"/>
        <dbReference type="ChEBI" id="CHEBI:57856"/>
        <dbReference type="ChEBI" id="CHEBI:59789"/>
        <dbReference type="ChEBI" id="CHEBI:74411"/>
        <dbReference type="ChEBI" id="CHEBI:74497"/>
        <dbReference type="EC" id="2.1.1.192"/>
    </reaction>
</comment>
<evidence type="ECO:0000259" key="13">
    <source>
        <dbReference type="PROSITE" id="PS51918"/>
    </source>
</evidence>
<evidence type="ECO:0000313" key="15">
    <source>
        <dbReference type="Proteomes" id="UP000017396"/>
    </source>
</evidence>
<dbReference type="GO" id="GO:0070040">
    <property type="term" value="F:rRNA (adenine(2503)-C2-)-methyltransferase activity"/>
    <property type="evidence" value="ECO:0007669"/>
    <property type="project" value="UniProtKB-UniRule"/>
</dbReference>
<feature type="domain" description="Radical SAM core" evidence="13">
    <location>
        <begin position="96"/>
        <end position="324"/>
    </location>
</feature>
<dbReference type="STRING" id="1183438.GKIL_4124"/>
<dbReference type="GO" id="GO:0070475">
    <property type="term" value="P:rRNA base methylation"/>
    <property type="evidence" value="ECO:0007669"/>
    <property type="project" value="UniProtKB-UniRule"/>
</dbReference>
<keyword evidence="4 12" id="KW-0698">rRNA processing</keyword>
<keyword evidence="8 12" id="KW-0819">tRNA processing</keyword>
<feature type="active site" description="S-methylcysteine intermediate" evidence="12">
    <location>
        <position position="329"/>
    </location>
</feature>
<evidence type="ECO:0000256" key="6">
    <source>
        <dbReference type="ARBA" id="ARBA00022679"/>
    </source>
</evidence>
<keyword evidence="12" id="KW-1015">Disulfide bond</keyword>
<dbReference type="Pfam" id="PF21016">
    <property type="entry name" value="RlmN_N"/>
    <property type="match status" value="1"/>
</dbReference>
<dbReference type="InterPro" id="IPR007197">
    <property type="entry name" value="rSAM"/>
</dbReference>
<dbReference type="EMBL" id="CP003587">
    <property type="protein sequence ID" value="AGY60370.1"/>
    <property type="molecule type" value="Genomic_DNA"/>
</dbReference>
<sequence>MVTPLLGQDAEALRLWVESEGQPAYRAQQLHRWLYQRGLRSLMEVTDWPKPWREKLQDVPVGRSHLLRESIAPDGTIKFLLVAADNEAIETVGIPGPGRLTVCVSSQVGCPMACCFCATGKSGFARDLGVHEIVDQVLTVQERFEQRVSHVVFMGMGEPLLNLDAVVRSLTVLNRDIGIGQRQMTISTVGVPGRIAELATYKLQATLAVSLHAPNQELRAQLIPTARRYPLDQLIADCRNYVQSTGRRLSFEYTLLSGVNDELKHARQLAGLLRGFQAHVNLIPYNPIEGGEFARPDNERVQRFAQELARHKLVASVRRTRGLEESAACGQLRRQQVP</sequence>
<evidence type="ECO:0000256" key="7">
    <source>
        <dbReference type="ARBA" id="ARBA00022691"/>
    </source>
</evidence>
<evidence type="ECO:0000256" key="2">
    <source>
        <dbReference type="ARBA" id="ARBA00022485"/>
    </source>
</evidence>
<dbReference type="SUPFAM" id="SSF102114">
    <property type="entry name" value="Radical SAM enzymes"/>
    <property type="match status" value="1"/>
</dbReference>
<evidence type="ECO:0000256" key="9">
    <source>
        <dbReference type="ARBA" id="ARBA00022723"/>
    </source>
</evidence>
<dbReference type="GO" id="GO:0030488">
    <property type="term" value="P:tRNA methylation"/>
    <property type="evidence" value="ECO:0007669"/>
    <property type="project" value="UniProtKB-UniRule"/>
</dbReference>
<organism evidence="14 15">
    <name type="scientific">Gloeobacter kilaueensis (strain ATCC BAA-2537 / CCAP 1431/1 / ULC 316 / JS1)</name>
    <dbReference type="NCBI Taxonomy" id="1183438"/>
    <lineage>
        <taxon>Bacteria</taxon>
        <taxon>Bacillati</taxon>
        <taxon>Cyanobacteriota</taxon>
        <taxon>Cyanophyceae</taxon>
        <taxon>Gloeobacterales</taxon>
        <taxon>Gloeobacteraceae</taxon>
        <taxon>Gloeobacter</taxon>
    </lineage>
</organism>
<keyword evidence="6 12" id="KW-0808">Transferase</keyword>
<comment type="function">
    <text evidence="12">Specifically methylates position 2 of adenine 2503 in 23S rRNA and position 2 of adenine 37 in tRNAs.</text>
</comment>
<dbReference type="Proteomes" id="UP000017396">
    <property type="component" value="Chromosome"/>
</dbReference>
<dbReference type="GO" id="GO:0002935">
    <property type="term" value="F:tRNA (adenine(37)-C2)-methyltransferase activity"/>
    <property type="evidence" value="ECO:0007669"/>
    <property type="project" value="UniProtKB-UniRule"/>
</dbReference>
<feature type="binding site" evidence="12">
    <location>
        <begin position="157"/>
        <end position="158"/>
    </location>
    <ligand>
        <name>S-adenosyl-L-methionine</name>
        <dbReference type="ChEBI" id="CHEBI:59789"/>
    </ligand>
</feature>
<evidence type="ECO:0000256" key="8">
    <source>
        <dbReference type="ARBA" id="ARBA00022694"/>
    </source>
</evidence>
<dbReference type="KEGG" id="glj:GKIL_4124"/>
<comment type="subcellular location">
    <subcellularLocation>
        <location evidence="1 12">Cytoplasm</location>
    </subcellularLocation>
</comment>
<dbReference type="InterPro" id="IPR027492">
    <property type="entry name" value="RNA_MTrfase_RlmN"/>
</dbReference>
<keyword evidence="3 12" id="KW-0963">Cytoplasm</keyword>
<dbReference type="GO" id="GO:0051539">
    <property type="term" value="F:4 iron, 4 sulfur cluster binding"/>
    <property type="evidence" value="ECO:0007669"/>
    <property type="project" value="UniProtKB-UniRule"/>
</dbReference>
<reference evidence="14 15" key="1">
    <citation type="journal article" date="2013" name="PLoS ONE">
        <title>Cultivation and Complete Genome Sequencing of Gloeobacter kilaueensis sp. nov., from a Lava Cave in Kilauea Caldera, Hawai'i.</title>
        <authorList>
            <person name="Saw J.H."/>
            <person name="Schatz M."/>
            <person name="Brown M.V."/>
            <person name="Kunkel D.D."/>
            <person name="Foster J.S."/>
            <person name="Shick H."/>
            <person name="Christensen S."/>
            <person name="Hou S."/>
            <person name="Wan X."/>
            <person name="Donachie S.P."/>
        </authorList>
    </citation>
    <scope>NUCLEOTIDE SEQUENCE [LARGE SCALE GENOMIC DNA]</scope>
    <source>
        <strain evidence="15">JS</strain>
    </source>
</reference>
<keyword evidence="9 12" id="KW-0479">Metal-binding</keyword>
<feature type="binding site" evidence="12">
    <location>
        <begin position="210"/>
        <end position="212"/>
    </location>
    <ligand>
        <name>S-adenosyl-L-methionine</name>
        <dbReference type="ChEBI" id="CHEBI:59789"/>
    </ligand>
</feature>
<dbReference type="PROSITE" id="PS51918">
    <property type="entry name" value="RADICAL_SAM"/>
    <property type="match status" value="1"/>
</dbReference>
<keyword evidence="7 12" id="KW-0949">S-adenosyl-L-methionine</keyword>
<dbReference type="PIRSF" id="PIRSF006004">
    <property type="entry name" value="CHP00048"/>
    <property type="match status" value="1"/>
</dbReference>
<evidence type="ECO:0000256" key="3">
    <source>
        <dbReference type="ARBA" id="ARBA00022490"/>
    </source>
</evidence>
<evidence type="ECO:0000256" key="10">
    <source>
        <dbReference type="ARBA" id="ARBA00023004"/>
    </source>
</evidence>
<feature type="binding site" evidence="12">
    <location>
        <position position="110"/>
    </location>
    <ligand>
        <name>[4Fe-4S] cluster</name>
        <dbReference type="ChEBI" id="CHEBI:49883"/>
        <note>4Fe-4S-S-AdoMet</note>
    </ligand>
</feature>
<dbReference type="CDD" id="cd01335">
    <property type="entry name" value="Radical_SAM"/>
    <property type="match status" value="1"/>
</dbReference>
<dbReference type="EC" id="2.1.1.192" evidence="12"/>
<dbReference type="PANTHER" id="PTHR30544:SF5">
    <property type="entry name" value="RADICAL SAM CORE DOMAIN-CONTAINING PROTEIN"/>
    <property type="match status" value="1"/>
</dbReference>
<evidence type="ECO:0000313" key="14">
    <source>
        <dbReference type="EMBL" id="AGY60370.1"/>
    </source>
</evidence>
<keyword evidence="15" id="KW-1185">Reference proteome</keyword>
<dbReference type="HAMAP" id="MF_01849">
    <property type="entry name" value="RNA_methyltr_RlmN"/>
    <property type="match status" value="1"/>
</dbReference>
<name>U5QRQ8_GLOK1</name>
<feature type="binding site" evidence="12">
    <location>
        <position position="286"/>
    </location>
    <ligand>
        <name>S-adenosyl-L-methionine</name>
        <dbReference type="ChEBI" id="CHEBI:59789"/>
    </ligand>
</feature>